<organism evidence="3 4">
    <name type="scientific">Chara braunii</name>
    <name type="common">Braun's stonewort</name>
    <dbReference type="NCBI Taxonomy" id="69332"/>
    <lineage>
        <taxon>Eukaryota</taxon>
        <taxon>Viridiplantae</taxon>
        <taxon>Streptophyta</taxon>
        <taxon>Charophyceae</taxon>
        <taxon>Charales</taxon>
        <taxon>Characeae</taxon>
        <taxon>Chara</taxon>
    </lineage>
</organism>
<dbReference type="InterPro" id="IPR023485">
    <property type="entry name" value="Ptyr_pPase"/>
</dbReference>
<protein>
    <recommendedName>
        <fullName evidence="2">Phosphotyrosine protein phosphatase I domain-containing protein</fullName>
    </recommendedName>
</protein>
<keyword evidence="1" id="KW-0059">Arsenical resistance</keyword>
<dbReference type="Gramene" id="GBG91883">
    <property type="protein sequence ID" value="GBG91883"/>
    <property type="gene ID" value="CBR_g53941"/>
</dbReference>
<keyword evidence="4" id="KW-1185">Reference proteome</keyword>
<evidence type="ECO:0000313" key="3">
    <source>
        <dbReference type="EMBL" id="GBG91883.1"/>
    </source>
</evidence>
<dbReference type="InterPro" id="IPR036196">
    <property type="entry name" value="Ptyr_pPase_sf"/>
</dbReference>
<proteinExistence type="predicted"/>
<dbReference type="PANTHER" id="PTHR43428">
    <property type="entry name" value="ARSENATE REDUCTASE"/>
    <property type="match status" value="1"/>
</dbReference>
<dbReference type="AlphaFoldDB" id="A0A388MBJ7"/>
<dbReference type="STRING" id="69332.A0A388MBJ7"/>
<dbReference type="OrthoDB" id="2011805at2759"/>
<evidence type="ECO:0000259" key="2">
    <source>
        <dbReference type="SMART" id="SM00226"/>
    </source>
</evidence>
<evidence type="ECO:0000256" key="1">
    <source>
        <dbReference type="ARBA" id="ARBA00022849"/>
    </source>
</evidence>
<dbReference type="Pfam" id="PF01451">
    <property type="entry name" value="LMWPc"/>
    <property type="match status" value="1"/>
</dbReference>
<dbReference type="EMBL" id="BFEA01000963">
    <property type="protein sequence ID" value="GBG91883.1"/>
    <property type="molecule type" value="Genomic_DNA"/>
</dbReference>
<reference evidence="3 4" key="1">
    <citation type="journal article" date="2018" name="Cell">
        <title>The Chara Genome: Secondary Complexity and Implications for Plant Terrestrialization.</title>
        <authorList>
            <person name="Nishiyama T."/>
            <person name="Sakayama H."/>
            <person name="Vries J.D."/>
            <person name="Buschmann H."/>
            <person name="Saint-Marcoux D."/>
            <person name="Ullrich K.K."/>
            <person name="Haas F.B."/>
            <person name="Vanderstraeten L."/>
            <person name="Becker D."/>
            <person name="Lang D."/>
            <person name="Vosolsobe S."/>
            <person name="Rombauts S."/>
            <person name="Wilhelmsson P.K.I."/>
            <person name="Janitza P."/>
            <person name="Kern R."/>
            <person name="Heyl A."/>
            <person name="Rumpler F."/>
            <person name="Villalobos L.I.A.C."/>
            <person name="Clay J.M."/>
            <person name="Skokan R."/>
            <person name="Toyoda A."/>
            <person name="Suzuki Y."/>
            <person name="Kagoshima H."/>
            <person name="Schijlen E."/>
            <person name="Tajeshwar N."/>
            <person name="Catarino B."/>
            <person name="Hetherington A.J."/>
            <person name="Saltykova A."/>
            <person name="Bonnot C."/>
            <person name="Breuninger H."/>
            <person name="Symeonidi A."/>
            <person name="Radhakrishnan G.V."/>
            <person name="Van Nieuwerburgh F."/>
            <person name="Deforce D."/>
            <person name="Chang C."/>
            <person name="Karol K.G."/>
            <person name="Hedrich R."/>
            <person name="Ulvskov P."/>
            <person name="Glockner G."/>
            <person name="Delwiche C.F."/>
            <person name="Petrasek J."/>
            <person name="Van de Peer Y."/>
            <person name="Friml J."/>
            <person name="Beilby M."/>
            <person name="Dolan L."/>
            <person name="Kohara Y."/>
            <person name="Sugano S."/>
            <person name="Fujiyama A."/>
            <person name="Delaux P.-M."/>
            <person name="Quint M."/>
            <person name="TheiBen G."/>
            <person name="Hagemann M."/>
            <person name="Harholt J."/>
            <person name="Dunand C."/>
            <person name="Zachgo S."/>
            <person name="Langdale J."/>
            <person name="Maumus F."/>
            <person name="Straeten D.V.D."/>
            <person name="Gould S.B."/>
            <person name="Rensing S.A."/>
        </authorList>
    </citation>
    <scope>NUCLEOTIDE SEQUENCE [LARGE SCALE GENOMIC DNA]</scope>
    <source>
        <strain evidence="3 4">S276</strain>
    </source>
</reference>
<dbReference type="SMART" id="SM00226">
    <property type="entry name" value="LMWPc"/>
    <property type="match status" value="1"/>
</dbReference>
<dbReference type="Gene3D" id="3.40.50.2300">
    <property type="match status" value="1"/>
</dbReference>
<dbReference type="Proteomes" id="UP000265515">
    <property type="component" value="Unassembled WGS sequence"/>
</dbReference>
<dbReference type="OMA" id="MVITMGC"/>
<sequence length="145" mass="15432">MEDADVPTGTKKKRVLFVCGHNAGRSIAAEAIARKNRLDIQVASAGTAPSGKVNQAVLDALQAAGVPTEDLRSKSLEDDEVTPLDSWDMVITMGCMQMQCGTDGALKAKLSAQTKLEDWGLPDPAKDPAVIPFIIESIQQRVATL</sequence>
<accession>A0A388MBJ7</accession>
<evidence type="ECO:0000313" key="4">
    <source>
        <dbReference type="Proteomes" id="UP000265515"/>
    </source>
</evidence>
<dbReference type="PANTHER" id="PTHR43428:SF1">
    <property type="entry name" value="ARSENATE REDUCTASE"/>
    <property type="match status" value="1"/>
</dbReference>
<comment type="caution">
    <text evidence="3">The sequence shown here is derived from an EMBL/GenBank/DDBJ whole genome shotgun (WGS) entry which is preliminary data.</text>
</comment>
<name>A0A388MBJ7_CHABU</name>
<dbReference type="SUPFAM" id="SSF52788">
    <property type="entry name" value="Phosphotyrosine protein phosphatases I"/>
    <property type="match status" value="1"/>
</dbReference>
<gene>
    <name evidence="3" type="ORF">CBR_g53941</name>
</gene>
<feature type="domain" description="Phosphotyrosine protein phosphatase I" evidence="2">
    <location>
        <begin position="13"/>
        <end position="145"/>
    </location>
</feature>
<dbReference type="GO" id="GO:0046685">
    <property type="term" value="P:response to arsenic-containing substance"/>
    <property type="evidence" value="ECO:0007669"/>
    <property type="project" value="UniProtKB-KW"/>
</dbReference>